<dbReference type="PANTHER" id="PTHR42899:SF1">
    <property type="entry name" value="SPERMATOGENESIS-ASSOCIATED PROTEIN 20"/>
    <property type="match status" value="1"/>
</dbReference>
<dbReference type="Gene3D" id="1.50.10.10">
    <property type="match status" value="1"/>
</dbReference>
<dbReference type="PIRSF" id="PIRSF006402">
    <property type="entry name" value="UCP006402_thioredoxin"/>
    <property type="match status" value="1"/>
</dbReference>
<evidence type="ECO:0000313" key="3">
    <source>
        <dbReference type="Proteomes" id="UP001162131"/>
    </source>
</evidence>
<keyword evidence="3" id="KW-1185">Reference proteome</keyword>
<dbReference type="Pfam" id="PF03190">
    <property type="entry name" value="Thioredox_DsbH"/>
    <property type="match status" value="1"/>
</dbReference>
<sequence length="660" mass="75992">MHHAIRKNLLAHEVSPYLLQHQFNPVDWYPWGAQAFTKAQQENKPILLSIGYSACHWCHVMAHESFENEEVAEIMNQNFVNIKVDREERPDLDSYYQNALSLLGRSGGWPLTMFLNTEGKPFWGGTYFPPHRKYNLPGFKEVLTTISDSYKKNNHSIINTANQIDHIIKNEKIQSEAGQAMSLDSLNAISDKLLSYMDPRYGGIAGAPKFPSPNLLAFFWRSYERTQSRKYKDAFLLAMSQMSKGGIYDHIGGGFSRYSTDQFWLVPHFEKMLYDNAQLIELLTLAWKETQDPLYLLRVEETIRWIERDMKLPEGGFASSLDADSEGHEGLYYVWYEVEIDNLLGDDAEYFKKSYDVTSTGNWEGKNILNLSNFRGNYGDERLARCRQILLEERNTRTPPHKDDKVLADWNGLMIYGLVQASLAFDKPEWLQLARNAFSFIVENMVANGSIYHSWREGKINPVSFLSDYASLSRAALSLYQATFNEEYLRYAEDWTNVINTKYKAEDGGYNFLQKDVNEISSSLKELNDDPIPSGNSLALEVMVKLKVLTETNNYDEDIENQIQYFSSLMKGQPMMLATMLNAYELYHRYITVSLRGHPGDIRIFDFLNVASKVPSLCVISRREIVNEESNVVLCKNFTCSDPLVAPNELDEKLRKMIFD</sequence>
<dbReference type="PANTHER" id="PTHR42899">
    <property type="entry name" value="SPERMATOGENESIS-ASSOCIATED PROTEIN 20"/>
    <property type="match status" value="1"/>
</dbReference>
<dbReference type="EMBL" id="CAJZBQ010000015">
    <property type="protein sequence ID" value="CAG9316127.1"/>
    <property type="molecule type" value="Genomic_DNA"/>
</dbReference>
<organism evidence="2 3">
    <name type="scientific">Blepharisma stoltei</name>
    <dbReference type="NCBI Taxonomy" id="1481888"/>
    <lineage>
        <taxon>Eukaryota</taxon>
        <taxon>Sar</taxon>
        <taxon>Alveolata</taxon>
        <taxon>Ciliophora</taxon>
        <taxon>Postciliodesmatophora</taxon>
        <taxon>Heterotrichea</taxon>
        <taxon>Heterotrichida</taxon>
        <taxon>Blepharismidae</taxon>
        <taxon>Blepharisma</taxon>
    </lineage>
</organism>
<dbReference type="InterPro" id="IPR024705">
    <property type="entry name" value="Ssp411"/>
</dbReference>
<dbReference type="SUPFAM" id="SSF48208">
    <property type="entry name" value="Six-hairpin glycosidases"/>
    <property type="match status" value="1"/>
</dbReference>
<dbReference type="AlphaFoldDB" id="A0AAU9INV0"/>
<protein>
    <recommendedName>
        <fullName evidence="1">Spermatogenesis-associated protein 20-like TRX domain-containing protein</fullName>
    </recommendedName>
</protein>
<dbReference type="Gene3D" id="3.40.30.10">
    <property type="entry name" value="Glutaredoxin"/>
    <property type="match status" value="1"/>
</dbReference>
<dbReference type="Proteomes" id="UP001162131">
    <property type="component" value="Unassembled WGS sequence"/>
</dbReference>
<evidence type="ECO:0000313" key="2">
    <source>
        <dbReference type="EMBL" id="CAG9316127.1"/>
    </source>
</evidence>
<dbReference type="SUPFAM" id="SSF52833">
    <property type="entry name" value="Thioredoxin-like"/>
    <property type="match status" value="1"/>
</dbReference>
<dbReference type="InterPro" id="IPR012341">
    <property type="entry name" value="6hp_glycosidase-like_sf"/>
</dbReference>
<reference evidence="2" key="1">
    <citation type="submission" date="2021-09" db="EMBL/GenBank/DDBJ databases">
        <authorList>
            <consortium name="AG Swart"/>
            <person name="Singh M."/>
            <person name="Singh A."/>
            <person name="Seah K."/>
            <person name="Emmerich C."/>
        </authorList>
    </citation>
    <scope>NUCLEOTIDE SEQUENCE</scope>
    <source>
        <strain evidence="2">ATCC30299</strain>
    </source>
</reference>
<dbReference type="CDD" id="cd02955">
    <property type="entry name" value="SSP411"/>
    <property type="match status" value="1"/>
</dbReference>
<dbReference type="InterPro" id="IPR036249">
    <property type="entry name" value="Thioredoxin-like_sf"/>
</dbReference>
<gene>
    <name evidence="2" type="ORF">BSTOLATCC_MIC15567</name>
</gene>
<accession>A0AAU9INV0</accession>
<comment type="caution">
    <text evidence="2">The sequence shown here is derived from an EMBL/GenBank/DDBJ whole genome shotgun (WGS) entry which is preliminary data.</text>
</comment>
<dbReference type="GO" id="GO:0005975">
    <property type="term" value="P:carbohydrate metabolic process"/>
    <property type="evidence" value="ECO:0007669"/>
    <property type="project" value="InterPro"/>
</dbReference>
<feature type="domain" description="Spermatogenesis-associated protein 20-like TRX" evidence="1">
    <location>
        <begin position="8"/>
        <end position="166"/>
    </location>
</feature>
<proteinExistence type="predicted"/>
<name>A0AAU9INV0_9CILI</name>
<dbReference type="InterPro" id="IPR008928">
    <property type="entry name" value="6-hairpin_glycosidase_sf"/>
</dbReference>
<evidence type="ECO:0000259" key="1">
    <source>
        <dbReference type="Pfam" id="PF03190"/>
    </source>
</evidence>
<dbReference type="InterPro" id="IPR004879">
    <property type="entry name" value="Ssp411-like_TRX"/>
</dbReference>